<dbReference type="Proteomes" id="UP000263993">
    <property type="component" value="Unassembled WGS sequence"/>
</dbReference>
<protein>
    <submittedName>
        <fullName evidence="1">SIR2 family protein</fullName>
    </submittedName>
</protein>
<dbReference type="RefSeq" id="WP_115518013.1">
    <property type="nucleotide sequence ID" value="NZ_QRGO01000002.1"/>
</dbReference>
<organism evidence="1 2">
    <name type="scientific">Undibacter mobilis</name>
    <dbReference type="NCBI Taxonomy" id="2292256"/>
    <lineage>
        <taxon>Bacteria</taxon>
        <taxon>Pseudomonadati</taxon>
        <taxon>Pseudomonadota</taxon>
        <taxon>Alphaproteobacteria</taxon>
        <taxon>Hyphomicrobiales</taxon>
        <taxon>Nitrobacteraceae</taxon>
        <taxon>Undibacter</taxon>
    </lineage>
</organism>
<gene>
    <name evidence="1" type="ORF">DXH78_14845</name>
</gene>
<dbReference type="Pfam" id="PF13289">
    <property type="entry name" value="SIR2_2"/>
    <property type="match status" value="1"/>
</dbReference>
<dbReference type="SUPFAM" id="SSF52467">
    <property type="entry name" value="DHS-like NAD/FAD-binding domain"/>
    <property type="match status" value="1"/>
</dbReference>
<evidence type="ECO:0000313" key="2">
    <source>
        <dbReference type="Proteomes" id="UP000263993"/>
    </source>
</evidence>
<dbReference type="AlphaFoldDB" id="A0A371B2S4"/>
<dbReference type="InterPro" id="IPR029035">
    <property type="entry name" value="DHS-like_NAD/FAD-binding_dom"/>
</dbReference>
<comment type="caution">
    <text evidence="1">The sequence shown here is derived from an EMBL/GenBank/DDBJ whole genome shotgun (WGS) entry which is preliminary data.</text>
</comment>
<dbReference type="OrthoDB" id="7357874at2"/>
<reference evidence="2" key="1">
    <citation type="submission" date="2018-08" db="EMBL/GenBank/DDBJ databases">
        <authorList>
            <person name="Kim S.-J."/>
            <person name="Jung G.-Y."/>
        </authorList>
    </citation>
    <scope>NUCLEOTIDE SEQUENCE [LARGE SCALE GENOMIC DNA]</scope>
    <source>
        <strain evidence="2">GY_H</strain>
    </source>
</reference>
<sequence length="548" mass="61336">MAPKYLVHFPKPLLEDLVNGRWLPVVGAGMSLNAKLPPPAKMPLWSELGKSFAEELADYSPTSVLDGISAYEHEFGRARLIERLVSLLHLDRVQPGPAHKEFCSLPFDIVCTTNFDFLLEKQYDMERQDNRTVYPVVDEDQLSVNVGAAGTLLLKLHGDVRHPKRLVVTEADYDGFLTNYPLIATFLSSLLITKTAVFVGYSLEDPDFRQIWQVVASRLGKTRRMAYAILVNAKPGDIARFERRGVKVVNLPGTRDRYGAVLAEAFVELREYRRENAGPTLKATEERPLEQLLLPRDAMSRLCLFATPLDVLPFYRENVFPLAEAAGFVPVTAADVVNLGDSVSAKIDTLIDRAAVMVVDATSANTQFELGLALSRAQETGERPNRRPLKVIPIVTEFSQLPIPTFGYHVIERPAVLAEDSPFVQALGIYLQRLADEMGLVQRLEPGRLFEAKEYRAAVISAMTLLETTLRRRLDKAPRDAVRRPMSVRQLVDLARERELVHENFGRISEWTKIRNDAVHSGKPVTRSEAKSIVDGVAQIVDRFIVSG</sequence>
<evidence type="ECO:0000313" key="1">
    <source>
        <dbReference type="EMBL" id="RDV01889.1"/>
    </source>
</evidence>
<accession>A0A371B2S4</accession>
<keyword evidence="2" id="KW-1185">Reference proteome</keyword>
<dbReference type="EMBL" id="QRGO01000002">
    <property type="protein sequence ID" value="RDV01889.1"/>
    <property type="molecule type" value="Genomic_DNA"/>
</dbReference>
<name>A0A371B2S4_9BRAD</name>
<proteinExistence type="predicted"/>